<proteinExistence type="predicted"/>
<evidence type="ECO:0000313" key="2">
    <source>
        <dbReference type="Proteomes" id="UP000225322"/>
    </source>
</evidence>
<name>A0A0K1LLW2_9CAUD</name>
<reference evidence="1 2" key="1">
    <citation type="journal article" date="2015" name="Genome Announc.">
        <title>Complete Genome Sequence of Caulobacter crescentus Siphophage Sansa.</title>
        <authorList>
            <person name="Vara L."/>
            <person name="Kane A.A."/>
            <person name="Cahill J.L."/>
            <person name="Rasche E.S."/>
            <person name="Kuty Everett G.F."/>
        </authorList>
    </citation>
    <scope>NUCLEOTIDE SEQUENCE [LARGE SCALE GENOMIC DNA]</scope>
</reference>
<organism evidence="1 2">
    <name type="scientific">Caulobacter phage Sansa</name>
    <dbReference type="NCBI Taxonomy" id="1675600"/>
    <lineage>
        <taxon>Viruses</taxon>
        <taxon>Duplodnaviria</taxon>
        <taxon>Heunggongvirae</taxon>
        <taxon>Uroviricota</taxon>
        <taxon>Caudoviricetes</taxon>
        <taxon>Sansavirus</taxon>
        <taxon>Sansavirus sansa</taxon>
        <taxon>Caulobacter virus Sansa</taxon>
    </lineage>
</organism>
<dbReference type="EMBL" id="KT001913">
    <property type="protein sequence ID" value="AKU43502.1"/>
    <property type="molecule type" value="Genomic_DNA"/>
</dbReference>
<evidence type="ECO:0000313" key="1">
    <source>
        <dbReference type="EMBL" id="AKU43502.1"/>
    </source>
</evidence>
<protein>
    <submittedName>
        <fullName evidence="1">RNA-binding protein</fullName>
    </submittedName>
</protein>
<gene>
    <name evidence="1" type="ORF">CPT_Sansa98</name>
</gene>
<keyword evidence="2" id="KW-1185">Reference proteome</keyword>
<dbReference type="Proteomes" id="UP000225322">
    <property type="component" value="Segment"/>
</dbReference>
<accession>A0A0K1LLW2</accession>
<sequence length="109" mass="12659">MVSDIFVQHLGLENKPMRTLTLPMKHRYFDEIAAGTKRFEYRLVTPYFVKKLEGREYDRIVLTKGYPAGGGVLGETRLELPWRGYERQTITHEFFGPNPVEVFAILVNP</sequence>